<dbReference type="Pfam" id="PF00440">
    <property type="entry name" value="TetR_N"/>
    <property type="match status" value="1"/>
</dbReference>
<dbReference type="InterPro" id="IPR050109">
    <property type="entry name" value="HTH-type_TetR-like_transc_reg"/>
</dbReference>
<name>A0ABN8U8U6_9BACL</name>
<comment type="caution">
    <text evidence="6">The sequence shown here is derived from an EMBL/GenBank/DDBJ whole genome shotgun (WGS) entry which is preliminary data.</text>
</comment>
<evidence type="ECO:0000256" key="4">
    <source>
        <dbReference type="PROSITE-ProRule" id="PRU00335"/>
    </source>
</evidence>
<dbReference type="InterPro" id="IPR001647">
    <property type="entry name" value="HTH_TetR"/>
</dbReference>
<dbReference type="SUPFAM" id="SSF46689">
    <property type="entry name" value="Homeodomain-like"/>
    <property type="match status" value="1"/>
</dbReference>
<accession>A0ABN8U8U6</accession>
<dbReference type="PROSITE" id="PS50977">
    <property type="entry name" value="HTH_TETR_2"/>
    <property type="match status" value="1"/>
</dbReference>
<dbReference type="InterPro" id="IPR009057">
    <property type="entry name" value="Homeodomain-like_sf"/>
</dbReference>
<dbReference type="EMBL" id="CALYLO010000007">
    <property type="protein sequence ID" value="CAH8247595.1"/>
    <property type="molecule type" value="Genomic_DNA"/>
</dbReference>
<keyword evidence="1" id="KW-0805">Transcription regulation</keyword>
<evidence type="ECO:0000256" key="1">
    <source>
        <dbReference type="ARBA" id="ARBA00023015"/>
    </source>
</evidence>
<dbReference type="PANTHER" id="PTHR30055:SF234">
    <property type="entry name" value="HTH-TYPE TRANSCRIPTIONAL REGULATOR BETI"/>
    <property type="match status" value="1"/>
</dbReference>
<dbReference type="Gene3D" id="1.10.357.10">
    <property type="entry name" value="Tetracycline Repressor, domain 2"/>
    <property type="match status" value="1"/>
</dbReference>
<dbReference type="Proteomes" id="UP001154322">
    <property type="component" value="Unassembled WGS sequence"/>
</dbReference>
<keyword evidence="3" id="KW-0804">Transcription</keyword>
<evidence type="ECO:0000256" key="2">
    <source>
        <dbReference type="ARBA" id="ARBA00023125"/>
    </source>
</evidence>
<reference evidence="6" key="1">
    <citation type="submission" date="2022-06" db="EMBL/GenBank/DDBJ databases">
        <authorList>
            <person name="Dietemann V."/>
            <person name="Ory F."/>
            <person name="Dainat B."/>
            <person name="Oberhansli S."/>
        </authorList>
    </citation>
    <scope>NUCLEOTIDE SEQUENCE</scope>
    <source>
        <strain evidence="6">Ena-SAMPLE-TAB-26-04-2022-14:26:32:270-5432</strain>
    </source>
</reference>
<organism evidence="6 7">
    <name type="scientific">Paenibacillus melissococcoides</name>
    <dbReference type="NCBI Taxonomy" id="2912268"/>
    <lineage>
        <taxon>Bacteria</taxon>
        <taxon>Bacillati</taxon>
        <taxon>Bacillota</taxon>
        <taxon>Bacilli</taxon>
        <taxon>Bacillales</taxon>
        <taxon>Paenibacillaceae</taxon>
        <taxon>Paenibacillus</taxon>
    </lineage>
</organism>
<feature type="DNA-binding region" description="H-T-H motif" evidence="4">
    <location>
        <begin position="32"/>
        <end position="51"/>
    </location>
</feature>
<evidence type="ECO:0000313" key="7">
    <source>
        <dbReference type="Proteomes" id="UP001154322"/>
    </source>
</evidence>
<keyword evidence="7" id="KW-1185">Reference proteome</keyword>
<dbReference type="RefSeq" id="WP_261945064.1">
    <property type="nucleotide sequence ID" value="NZ_AP031286.1"/>
</dbReference>
<dbReference type="PANTHER" id="PTHR30055">
    <property type="entry name" value="HTH-TYPE TRANSCRIPTIONAL REGULATOR RUTR"/>
    <property type="match status" value="1"/>
</dbReference>
<proteinExistence type="predicted"/>
<dbReference type="PRINTS" id="PR00455">
    <property type="entry name" value="HTHTETR"/>
</dbReference>
<keyword evidence="2 4" id="KW-0238">DNA-binding</keyword>
<evidence type="ECO:0000256" key="3">
    <source>
        <dbReference type="ARBA" id="ARBA00023163"/>
    </source>
</evidence>
<feature type="domain" description="HTH tetR-type" evidence="5">
    <location>
        <begin position="9"/>
        <end position="69"/>
    </location>
</feature>
<evidence type="ECO:0000259" key="5">
    <source>
        <dbReference type="PROSITE" id="PS50977"/>
    </source>
</evidence>
<protein>
    <submittedName>
        <fullName evidence="6">TetR/AcrR family transcriptional regulator</fullName>
    </submittedName>
</protein>
<sequence length="135" mass="15637">MVFLETRTKDTRERIIEAAMTLLKEKGYRGVSTKAIASVAGVNEITLIRHFGNKRNIFTAVMEKLSYLPSFEKMLKENLMWDLHADLRMFALNYLDYFRKNGDIITIAYKELGMFPELDRQVALIPVKMTSLLVD</sequence>
<evidence type="ECO:0000313" key="6">
    <source>
        <dbReference type="EMBL" id="CAH8247595.1"/>
    </source>
</evidence>
<gene>
    <name evidence="6" type="ORF">WJ0W_004844</name>
</gene>